<dbReference type="InterPro" id="IPR021911">
    <property type="entry name" value="ATAD3_N"/>
</dbReference>
<dbReference type="Pfam" id="PF00004">
    <property type="entry name" value="AAA"/>
    <property type="match status" value="1"/>
</dbReference>
<comment type="caution">
    <text evidence="5">The sequence shown here is derived from an EMBL/GenBank/DDBJ whole genome shotgun (WGS) entry which is preliminary data.</text>
</comment>
<organism evidence="5 6">
    <name type="scientific">Pseudocohnilembus persalinus</name>
    <name type="common">Ciliate</name>
    <dbReference type="NCBI Taxonomy" id="266149"/>
    <lineage>
        <taxon>Eukaryota</taxon>
        <taxon>Sar</taxon>
        <taxon>Alveolata</taxon>
        <taxon>Ciliophora</taxon>
        <taxon>Intramacronucleata</taxon>
        <taxon>Oligohymenophorea</taxon>
        <taxon>Scuticociliatia</taxon>
        <taxon>Philasterida</taxon>
        <taxon>Pseudocohnilembidae</taxon>
        <taxon>Pseudocohnilembus</taxon>
    </lineage>
</organism>
<dbReference type="InParanoid" id="A0A0V0QN79"/>
<name>A0A0V0QN79_PSEPJ</name>
<keyword evidence="5" id="KW-0378">Hydrolase</keyword>
<dbReference type="Pfam" id="PF12037">
    <property type="entry name" value="ATAD3_N"/>
    <property type="match status" value="1"/>
</dbReference>
<dbReference type="InterPro" id="IPR003959">
    <property type="entry name" value="ATPase_AAA_core"/>
</dbReference>
<dbReference type="GO" id="GO:0007005">
    <property type="term" value="P:mitochondrion organization"/>
    <property type="evidence" value="ECO:0007669"/>
    <property type="project" value="TreeGrafter"/>
</dbReference>
<protein>
    <submittedName>
        <fullName evidence="5">p-loop containing nucleoside triphosphate hydrolase</fullName>
    </submittedName>
</protein>
<evidence type="ECO:0000256" key="3">
    <source>
        <dbReference type="SAM" id="MobiDB-lite"/>
    </source>
</evidence>
<dbReference type="GO" id="GO:0005739">
    <property type="term" value="C:mitochondrion"/>
    <property type="evidence" value="ECO:0007669"/>
    <property type="project" value="TreeGrafter"/>
</dbReference>
<evidence type="ECO:0000313" key="6">
    <source>
        <dbReference type="Proteomes" id="UP000054937"/>
    </source>
</evidence>
<accession>A0A0V0QN79</accession>
<dbReference type="FunCoup" id="A0A0V0QN79">
    <property type="interactions" value="57"/>
</dbReference>
<dbReference type="GO" id="GO:0008270">
    <property type="term" value="F:zinc ion binding"/>
    <property type="evidence" value="ECO:0007669"/>
    <property type="project" value="TreeGrafter"/>
</dbReference>
<dbReference type="PANTHER" id="PTHR23075">
    <property type="entry name" value="PUTATIVE ATP-ASE"/>
    <property type="match status" value="1"/>
</dbReference>
<dbReference type="OrthoDB" id="199596at2759"/>
<dbReference type="AlphaFoldDB" id="A0A0V0QN79"/>
<keyword evidence="1" id="KW-0547">Nucleotide-binding</keyword>
<reference evidence="5 6" key="1">
    <citation type="journal article" date="2015" name="Sci. Rep.">
        <title>Genome of the facultative scuticociliatosis pathogen Pseudocohnilembus persalinus provides insight into its virulence through horizontal gene transfer.</title>
        <authorList>
            <person name="Xiong J."/>
            <person name="Wang G."/>
            <person name="Cheng J."/>
            <person name="Tian M."/>
            <person name="Pan X."/>
            <person name="Warren A."/>
            <person name="Jiang C."/>
            <person name="Yuan D."/>
            <person name="Miao W."/>
        </authorList>
    </citation>
    <scope>NUCLEOTIDE SEQUENCE [LARGE SCALE GENOMIC DNA]</scope>
    <source>
        <strain evidence="5">36N120E</strain>
    </source>
</reference>
<keyword evidence="2" id="KW-0067">ATP-binding</keyword>
<feature type="domain" description="AAA+ ATPase" evidence="4">
    <location>
        <begin position="317"/>
        <end position="405"/>
    </location>
</feature>
<dbReference type="PANTHER" id="PTHR23075:SF12">
    <property type="entry name" value="AAA+ ATPASE DOMAIN-CONTAINING PROTEIN"/>
    <property type="match status" value="1"/>
</dbReference>
<keyword evidence="6" id="KW-1185">Reference proteome</keyword>
<dbReference type="SUPFAM" id="SSF52540">
    <property type="entry name" value="P-loop containing nucleoside triphosphate hydrolases"/>
    <property type="match status" value="1"/>
</dbReference>
<evidence type="ECO:0000256" key="2">
    <source>
        <dbReference type="ARBA" id="ARBA00022840"/>
    </source>
</evidence>
<gene>
    <name evidence="5" type="ORF">PPERSA_04247</name>
</gene>
<evidence type="ECO:0000313" key="5">
    <source>
        <dbReference type="EMBL" id="KRX03739.1"/>
    </source>
</evidence>
<sequence>MSKKGFAGFDPEGLERAAEAVRELSQSPHAQSVIQLQIRQQEAKSEEAKALQKERELKKITHDHEERRKTLQKNLEINKETADYNDKLERKRHTDKLKLQDEFQEQQRKKQEESIKREEKLKRETMEHQLKIEEKRLLIKGKVDAEMYRKNHDLHKQELLMREAERRETYKQIFQLNFNQLSLGFEYLMNNPSFMYKFFLYTASITTAFYFSRHSIQLGKNILFLRIETNLQKKLYIFLGSRYLESVIGKPSLIRETSKLSYKQFYKFPLKFYKQVTQNEQILKKNIFQNIILAPELKDNLQIISHALINKKKHQAPLRNLLFYGPPGTGKTLFAQQLAHSSGLDFAIMTGSDIAPLGSQGVHELNKVFDWANKSSNGILLFIDEADAFFRKRENWNSIEKSYGRSRYKLT</sequence>
<dbReference type="InterPro" id="IPR003593">
    <property type="entry name" value="AAA+_ATPase"/>
</dbReference>
<dbReference type="Proteomes" id="UP000054937">
    <property type="component" value="Unassembled WGS sequence"/>
</dbReference>
<evidence type="ECO:0000259" key="4">
    <source>
        <dbReference type="SMART" id="SM00382"/>
    </source>
</evidence>
<dbReference type="GO" id="GO:0016887">
    <property type="term" value="F:ATP hydrolysis activity"/>
    <property type="evidence" value="ECO:0007669"/>
    <property type="project" value="InterPro"/>
</dbReference>
<dbReference type="GO" id="GO:0005524">
    <property type="term" value="F:ATP binding"/>
    <property type="evidence" value="ECO:0007669"/>
    <property type="project" value="UniProtKB-KW"/>
</dbReference>
<feature type="region of interest" description="Disordered" evidence="3">
    <location>
        <begin position="45"/>
        <end position="68"/>
    </location>
</feature>
<proteinExistence type="predicted"/>
<dbReference type="EMBL" id="LDAU01000126">
    <property type="protein sequence ID" value="KRX03739.1"/>
    <property type="molecule type" value="Genomic_DNA"/>
</dbReference>
<dbReference type="SMART" id="SM00382">
    <property type="entry name" value="AAA"/>
    <property type="match status" value="1"/>
</dbReference>
<dbReference type="Gene3D" id="3.40.50.300">
    <property type="entry name" value="P-loop containing nucleotide triphosphate hydrolases"/>
    <property type="match status" value="1"/>
</dbReference>
<feature type="compositionally biased region" description="Basic and acidic residues" evidence="3">
    <location>
        <begin position="96"/>
        <end position="119"/>
    </location>
</feature>
<feature type="region of interest" description="Disordered" evidence="3">
    <location>
        <begin position="84"/>
        <end position="119"/>
    </location>
</feature>
<dbReference type="InterPro" id="IPR027417">
    <property type="entry name" value="P-loop_NTPase"/>
</dbReference>
<evidence type="ECO:0000256" key="1">
    <source>
        <dbReference type="ARBA" id="ARBA00022741"/>
    </source>
</evidence>